<evidence type="ECO:0000313" key="3">
    <source>
        <dbReference type="EMBL" id="SEL78040.1"/>
    </source>
</evidence>
<keyword evidence="4" id="KW-1185">Reference proteome</keyword>
<evidence type="ECO:0000259" key="1">
    <source>
        <dbReference type="Pfam" id="PF05598"/>
    </source>
</evidence>
<dbReference type="EMBL" id="FNZQ01000009">
    <property type="protein sequence ID" value="SEL78040.1"/>
    <property type="molecule type" value="Genomic_DNA"/>
</dbReference>
<dbReference type="PANTHER" id="PTHR33408:SF2">
    <property type="entry name" value="TRANSPOSASE DDE DOMAIN-CONTAINING PROTEIN"/>
    <property type="match status" value="1"/>
</dbReference>
<dbReference type="Pfam" id="PF13751">
    <property type="entry name" value="DDE_Tnp_1_6"/>
    <property type="match status" value="1"/>
</dbReference>
<dbReference type="InterPro" id="IPR008490">
    <property type="entry name" value="Transposase_InsH_N"/>
</dbReference>
<protein>
    <submittedName>
        <fullName evidence="3">Transposase</fullName>
    </submittedName>
</protein>
<gene>
    <name evidence="3" type="ORF">SAMN04488526_3531</name>
</gene>
<dbReference type="PANTHER" id="PTHR33408">
    <property type="entry name" value="TRANSPOSASE"/>
    <property type="match status" value="1"/>
</dbReference>
<sequence>MMGRVQEQGQLFFRFRLDDHDPEDHFLRQVDRFLDFTLLRAELAPLYSRIGRPSIDPELMIRMLLIGYLYGIRSETRLCEEVHLNLAYRWFCRLGLEGQVPERSTFSKNRHGRFADGDILRRVFEMVVGICTGNGFVGGTGALVDGSTVHADANRDRRDTPDAIQAVWDERETIARPVQAYLDDLEAAAAHPPDGPKHKPPKYISETDPQAAWSLKDGPGRFSYEVNYLADDLHAIIVDVEATPARLSQEIVAAKEMLDRHTAGFEPNSIAADKSYGTGPFLSWLFERKITPYIPVLDRKAQTFGKLTRDAFSYDAERDMYVCPQGHELPLRAVNAETRVKRYKAKASLCRDCPLRAQCTDAPSRTVVRLMDEEARQKARDLADTDAFQTARARRKKIEMLFAHLKRWLKLTRLRLRGLSGANEEFLLAATAQNLKRLVKLVPI</sequence>
<dbReference type="InterPro" id="IPR025668">
    <property type="entry name" value="Tnp_DDE_dom"/>
</dbReference>
<evidence type="ECO:0000313" key="4">
    <source>
        <dbReference type="Proteomes" id="UP000199283"/>
    </source>
</evidence>
<organism evidence="3 4">
    <name type="scientific">Jannaschia helgolandensis</name>
    <dbReference type="NCBI Taxonomy" id="188906"/>
    <lineage>
        <taxon>Bacteria</taxon>
        <taxon>Pseudomonadati</taxon>
        <taxon>Pseudomonadota</taxon>
        <taxon>Alphaproteobacteria</taxon>
        <taxon>Rhodobacterales</taxon>
        <taxon>Roseobacteraceae</taxon>
        <taxon>Jannaschia</taxon>
    </lineage>
</organism>
<dbReference type="Pfam" id="PF05598">
    <property type="entry name" value="DUF772"/>
    <property type="match status" value="1"/>
</dbReference>
<dbReference type="STRING" id="188906.SAMN04488526_3531"/>
<dbReference type="Proteomes" id="UP000199283">
    <property type="component" value="Unassembled WGS sequence"/>
</dbReference>
<name>A0A1H7SZE5_9RHOB</name>
<accession>A0A1H7SZE5</accession>
<dbReference type="AlphaFoldDB" id="A0A1H7SZE5"/>
<feature type="domain" description="Transposase InsH N-terminal" evidence="1">
    <location>
        <begin position="16"/>
        <end position="111"/>
    </location>
</feature>
<evidence type="ECO:0000259" key="2">
    <source>
        <dbReference type="Pfam" id="PF13751"/>
    </source>
</evidence>
<proteinExistence type="predicted"/>
<dbReference type="OrthoDB" id="9774608at2"/>
<feature type="domain" description="Transposase DDE" evidence="2">
    <location>
        <begin position="322"/>
        <end position="439"/>
    </location>
</feature>
<dbReference type="RefSeq" id="WP_092765264.1">
    <property type="nucleotide sequence ID" value="NZ_FNZQ01000009.1"/>
</dbReference>
<reference evidence="3 4" key="1">
    <citation type="submission" date="2016-10" db="EMBL/GenBank/DDBJ databases">
        <authorList>
            <person name="de Groot N.N."/>
        </authorList>
    </citation>
    <scope>NUCLEOTIDE SEQUENCE [LARGE SCALE GENOMIC DNA]</scope>
    <source>
        <strain evidence="3 4">DSM 14858</strain>
    </source>
</reference>